<dbReference type="AlphaFoldDB" id="A0AAP3ZX90"/>
<reference evidence="1" key="1">
    <citation type="submission" date="2023-04" db="EMBL/GenBank/DDBJ databases">
        <title>Uncovering the Secrets of Slow-Growing Bacteria in Tropical Savanna Soil through Cultivation and Genomic Analysis.</title>
        <authorList>
            <person name="Goncalves O.S."/>
            <person name="Santana M.F."/>
        </authorList>
    </citation>
    <scope>NUCLEOTIDE SEQUENCE</scope>
    <source>
        <strain evidence="1">ANTI</strain>
    </source>
</reference>
<comment type="caution">
    <text evidence="1">The sequence shown here is derived from an EMBL/GenBank/DDBJ whole genome shotgun (WGS) entry which is preliminary data.</text>
</comment>
<dbReference type="EMBL" id="JARVWT010000003">
    <property type="protein sequence ID" value="MDH2331150.1"/>
    <property type="molecule type" value="Genomic_DNA"/>
</dbReference>
<evidence type="ECO:0000313" key="1">
    <source>
        <dbReference type="EMBL" id="MDH2331150.1"/>
    </source>
</evidence>
<proteinExistence type="predicted"/>
<organism evidence="1 2">
    <name type="scientific">Paenibacillus polymyxa</name>
    <name type="common">Bacillus polymyxa</name>
    <dbReference type="NCBI Taxonomy" id="1406"/>
    <lineage>
        <taxon>Bacteria</taxon>
        <taxon>Bacillati</taxon>
        <taxon>Bacillota</taxon>
        <taxon>Bacilli</taxon>
        <taxon>Bacillales</taxon>
        <taxon>Paenibacillaceae</taxon>
        <taxon>Paenibacillus</taxon>
    </lineage>
</organism>
<evidence type="ECO:0000313" key="2">
    <source>
        <dbReference type="Proteomes" id="UP001229409"/>
    </source>
</evidence>
<gene>
    <name evidence="1" type="ORF">QDS18_09725</name>
</gene>
<name>A0AAP3ZX90_PAEPO</name>
<dbReference type="Proteomes" id="UP001229409">
    <property type="component" value="Unassembled WGS sequence"/>
</dbReference>
<sequence length="47" mass="5138">MRLESGDLPVLTSLSDPRDAGEVVRRAAYGMSETDPIPSMFLELASR</sequence>
<accession>A0AAP3ZX90</accession>
<protein>
    <submittedName>
        <fullName evidence="1">Uncharacterized protein</fullName>
    </submittedName>
</protein>
<dbReference type="RefSeq" id="WP_279833243.1">
    <property type="nucleotide sequence ID" value="NZ_JARVWT010000003.1"/>
</dbReference>